<sequence>MKRACVFPCALAVLAVLTAANAVGGGPDRGTPLVLPNGDFEKGGQGWTITPGETMTTFSAERARSGKTALRVADGDDKQGSSATGPRVPVPGAGAYRLHAQAFPVSGSGLGVYVRVLDRDGKLIGSQDDHQRAAPAAPVGQWVPFMLDVYTPDEAAFLEVWVHSYGAARVTAFLDDLRFVALGNDALRPPWPGTYKIKPNETARLTAADVVGPDGVVYPDWRWAGVPGGIPKVLAASPAEDFGARAGDDRDDSDAIERGAAAVGRNGGGALVLGPGTYHLDRPVLIGQNNVVLRGAGADKTKLLFRYAAPPGGVGFFRPLAGKTVTSSTWIEAHAQPRDLREIAIEIDGKPVAKTTYYPQHWGGTFSLRTGGANVVNKVKDGAHTLRAVATYADGRRITSDLPVRTEAAASGPPARIPSQIAAIMFVGGGTAGPERRLARDGKRGDRDLVLEAAPAVLRAGDRIRLRAPATPRWNALVRNACQWGEYRRYEFVVEKVAGARVRLNQPLRLDFPVIDGSYVQKIEPLRRCGVEDLTLEQTQELWTSGIVFSNAWECWARGVTVKKAGRFPLYFLQAKWGEIRDCVMDDAWYKGGGGTAYVGWEYACDGLMENVTTRKMRHAPCVQWAASGNVIRKSTFEGSDAQWHSGWTNENLFEQCVVTSATGDGGYGYGMWASPPEDEAHGPNGPRNVVYHCDVRSPKTGLWMGGMNENWLILHNRFVVGAGPGVFAKTASFDHILRGNVFLLADPKQPAVFLATPDCVGVELTGNQVLGGNGKISGGAGRPAVDQGNRLMPAGDAPRPQPAVPSIFEWQRAQRR</sequence>
<feature type="signal peptide" evidence="2">
    <location>
        <begin position="1"/>
        <end position="22"/>
    </location>
</feature>
<evidence type="ECO:0000256" key="2">
    <source>
        <dbReference type="SAM" id="SignalP"/>
    </source>
</evidence>
<dbReference type="AlphaFoldDB" id="A0A6J4H3U6"/>
<dbReference type="InterPro" id="IPR012334">
    <property type="entry name" value="Pectin_lyas_fold"/>
</dbReference>
<proteinExistence type="predicted"/>
<dbReference type="Gene3D" id="2.60.120.260">
    <property type="entry name" value="Galactose-binding domain-like"/>
    <property type="match status" value="1"/>
</dbReference>
<feature type="chain" id="PRO_5027010102" evidence="2">
    <location>
        <begin position="23"/>
        <end position="817"/>
    </location>
</feature>
<name>A0A6J4H3U6_9BACT</name>
<dbReference type="EMBL" id="CADCTO010000012">
    <property type="protein sequence ID" value="CAA9213287.1"/>
    <property type="molecule type" value="Genomic_DNA"/>
</dbReference>
<gene>
    <name evidence="3" type="ORF">AVDCRST_MAG63-86</name>
</gene>
<evidence type="ECO:0000256" key="1">
    <source>
        <dbReference type="SAM" id="MobiDB-lite"/>
    </source>
</evidence>
<dbReference type="InterPro" id="IPR011050">
    <property type="entry name" value="Pectin_lyase_fold/virulence"/>
</dbReference>
<feature type="region of interest" description="Disordered" evidence="1">
    <location>
        <begin position="776"/>
        <end position="806"/>
    </location>
</feature>
<feature type="region of interest" description="Disordered" evidence="1">
    <location>
        <begin position="68"/>
        <end position="89"/>
    </location>
</feature>
<protein>
    <submittedName>
        <fullName evidence="3">Uncharacterized protein</fullName>
    </submittedName>
</protein>
<accession>A0A6J4H3U6</accession>
<evidence type="ECO:0000313" key="3">
    <source>
        <dbReference type="EMBL" id="CAA9213287.1"/>
    </source>
</evidence>
<keyword evidence="2" id="KW-0732">Signal</keyword>
<reference evidence="3" key="1">
    <citation type="submission" date="2020-02" db="EMBL/GenBank/DDBJ databases">
        <authorList>
            <person name="Meier V. D."/>
        </authorList>
    </citation>
    <scope>NUCLEOTIDE SEQUENCE</scope>
    <source>
        <strain evidence="3">AVDCRST_MAG63</strain>
    </source>
</reference>
<dbReference type="Gene3D" id="2.160.20.10">
    <property type="entry name" value="Single-stranded right-handed beta-helix, Pectin lyase-like"/>
    <property type="match status" value="2"/>
</dbReference>
<dbReference type="SUPFAM" id="SSF51126">
    <property type="entry name" value="Pectin lyase-like"/>
    <property type="match status" value="1"/>
</dbReference>
<organism evidence="3">
    <name type="scientific">uncultured Armatimonadetes bacterium</name>
    <dbReference type="NCBI Taxonomy" id="157466"/>
    <lineage>
        <taxon>Bacteria</taxon>
        <taxon>Bacillati</taxon>
        <taxon>Armatimonadota</taxon>
        <taxon>environmental samples</taxon>
    </lineage>
</organism>